<dbReference type="SUPFAM" id="SSF54786">
    <property type="entry name" value="YcfA/nrd intein domain"/>
    <property type="match status" value="1"/>
</dbReference>
<sequence length="82" mass="9090">MNGEVVNAPAPLLPAGPFTREDARAVSAYYANMAIENDQFTHFQLVMRDGSGQLIERVWNFQPDAGQVLNGYLKTHGRAVQQ</sequence>
<dbReference type="InterPro" id="IPR038612">
    <property type="entry name" value="YkfF-like_sf"/>
</dbReference>
<dbReference type="AlphaFoldDB" id="A0AAW9CCM7"/>
<evidence type="ECO:0000313" key="3">
    <source>
        <dbReference type="Proteomes" id="UP001276300"/>
    </source>
</evidence>
<dbReference type="InterPro" id="IPR009253">
    <property type="entry name" value="DUF905"/>
</dbReference>
<dbReference type="EMBL" id="JAUEQX010000023">
    <property type="protein sequence ID" value="MDW3779703.1"/>
    <property type="molecule type" value="Genomic_DNA"/>
</dbReference>
<evidence type="ECO:0000256" key="1">
    <source>
        <dbReference type="ARBA" id="ARBA00007059"/>
    </source>
</evidence>
<accession>A0AAW9CCM7</accession>
<comment type="caution">
    <text evidence="2">The sequence shown here is derived from an EMBL/GenBank/DDBJ whole genome shotgun (WGS) entry which is preliminary data.</text>
</comment>
<name>A0AAW9CCM7_KLUCR</name>
<dbReference type="Proteomes" id="UP001276300">
    <property type="component" value="Unassembled WGS sequence"/>
</dbReference>
<comment type="similarity">
    <text evidence="1">Belongs to the UPF0401 family.</text>
</comment>
<proteinExistence type="inferred from homology"/>
<protein>
    <submittedName>
        <fullName evidence="2">DUF905 family protein</fullName>
    </submittedName>
</protein>
<gene>
    <name evidence="2" type="ORF">QWU01_23165</name>
</gene>
<dbReference type="Pfam" id="PF06006">
    <property type="entry name" value="DUF905"/>
    <property type="match status" value="1"/>
</dbReference>
<dbReference type="Gene3D" id="3.30.160.130">
    <property type="entry name" value="ykff protein like domains"/>
    <property type="match status" value="1"/>
</dbReference>
<organism evidence="2 3">
    <name type="scientific">Kluyvera cryocrescens</name>
    <name type="common">Kluyvera citrophila</name>
    <dbReference type="NCBI Taxonomy" id="580"/>
    <lineage>
        <taxon>Bacteria</taxon>
        <taxon>Pseudomonadati</taxon>
        <taxon>Pseudomonadota</taxon>
        <taxon>Gammaproteobacteria</taxon>
        <taxon>Enterobacterales</taxon>
        <taxon>Enterobacteriaceae</taxon>
        <taxon>Kluyvera</taxon>
    </lineage>
</organism>
<evidence type="ECO:0000313" key="2">
    <source>
        <dbReference type="EMBL" id="MDW3779703.1"/>
    </source>
</evidence>
<reference evidence="2" key="1">
    <citation type="journal article" date="2023" name="J Glob Antimicrob Resist">
        <title>Emergence of NDM-1 and KPC-3 carbapenemases in Kluyvera cryocrescens: Investigating genetic heterogeneity and acquisition routes of blaNDM-1 in Enterobacterales species in Portugal.</title>
        <authorList>
            <person name="Loiodice M."/>
            <person name="Ribeiro M."/>
            <person name="Peixe L."/>
            <person name="Novais A."/>
        </authorList>
    </citation>
    <scope>NUCLEOTIDE SEQUENCE</scope>
    <source>
        <strain evidence="2">K629</strain>
    </source>
</reference>